<protein>
    <submittedName>
        <fullName evidence="1">Uncharacterized protein</fullName>
    </submittedName>
</protein>
<evidence type="ECO:0000313" key="1">
    <source>
        <dbReference type="EMBL" id="JAD30266.1"/>
    </source>
</evidence>
<name>A0A0A9QML9_ARUDO</name>
<reference evidence="1" key="2">
    <citation type="journal article" date="2015" name="Data Brief">
        <title>Shoot transcriptome of the giant reed, Arundo donax.</title>
        <authorList>
            <person name="Barrero R.A."/>
            <person name="Guerrero F.D."/>
            <person name="Moolhuijzen P."/>
            <person name="Goolsby J.A."/>
            <person name="Tidwell J."/>
            <person name="Bellgard S.E."/>
            <person name="Bellgard M.I."/>
        </authorList>
    </citation>
    <scope>NUCLEOTIDE SEQUENCE</scope>
    <source>
        <tissue evidence="1">Shoot tissue taken approximately 20 cm above the soil surface</tissue>
    </source>
</reference>
<organism evidence="1">
    <name type="scientific">Arundo donax</name>
    <name type="common">Giant reed</name>
    <name type="synonym">Donax arundinaceus</name>
    <dbReference type="NCBI Taxonomy" id="35708"/>
    <lineage>
        <taxon>Eukaryota</taxon>
        <taxon>Viridiplantae</taxon>
        <taxon>Streptophyta</taxon>
        <taxon>Embryophyta</taxon>
        <taxon>Tracheophyta</taxon>
        <taxon>Spermatophyta</taxon>
        <taxon>Magnoliopsida</taxon>
        <taxon>Liliopsida</taxon>
        <taxon>Poales</taxon>
        <taxon>Poaceae</taxon>
        <taxon>PACMAD clade</taxon>
        <taxon>Arundinoideae</taxon>
        <taxon>Arundineae</taxon>
        <taxon>Arundo</taxon>
    </lineage>
</organism>
<accession>A0A0A9QML9</accession>
<reference evidence="1" key="1">
    <citation type="submission" date="2014-09" db="EMBL/GenBank/DDBJ databases">
        <authorList>
            <person name="Magalhaes I.L.F."/>
            <person name="Oliveira U."/>
            <person name="Santos F.R."/>
            <person name="Vidigal T.H.D.A."/>
            <person name="Brescovit A.D."/>
            <person name="Santos A.J."/>
        </authorList>
    </citation>
    <scope>NUCLEOTIDE SEQUENCE</scope>
    <source>
        <tissue evidence="1">Shoot tissue taken approximately 20 cm above the soil surface</tissue>
    </source>
</reference>
<proteinExistence type="predicted"/>
<dbReference type="EMBL" id="GBRH01267629">
    <property type="protein sequence ID" value="JAD30266.1"/>
    <property type="molecule type" value="Transcribed_RNA"/>
</dbReference>
<sequence length="40" mass="4494">MYVINLEAYNKLTQSLIGQRKHLQQPSPCNTHVPATGTQI</sequence>
<dbReference type="AlphaFoldDB" id="A0A0A9QML9"/>